<comment type="similarity">
    <text evidence="2 6">Belongs to the dTDP-4-dehydrorhamnose reductase family.</text>
</comment>
<dbReference type="NCBIfam" id="TIGR01214">
    <property type="entry name" value="rmlD"/>
    <property type="match status" value="1"/>
</dbReference>
<evidence type="ECO:0000313" key="9">
    <source>
        <dbReference type="Proteomes" id="UP001595724"/>
    </source>
</evidence>
<dbReference type="InterPro" id="IPR005913">
    <property type="entry name" value="dTDP_dehydrorham_reduct"/>
</dbReference>
<evidence type="ECO:0000256" key="3">
    <source>
        <dbReference type="ARBA" id="ARBA00012929"/>
    </source>
</evidence>
<proteinExistence type="inferred from homology"/>
<dbReference type="InterPro" id="IPR029903">
    <property type="entry name" value="RmlD-like-bd"/>
</dbReference>
<comment type="catalytic activity">
    <reaction evidence="5 6">
        <text>dTDP-beta-L-rhamnose + NADP(+) = dTDP-4-dehydro-beta-L-rhamnose + NADPH + H(+)</text>
        <dbReference type="Rhea" id="RHEA:21796"/>
        <dbReference type="ChEBI" id="CHEBI:15378"/>
        <dbReference type="ChEBI" id="CHEBI:57510"/>
        <dbReference type="ChEBI" id="CHEBI:57783"/>
        <dbReference type="ChEBI" id="CHEBI:58349"/>
        <dbReference type="ChEBI" id="CHEBI:62830"/>
        <dbReference type="EC" id="1.1.1.133"/>
    </reaction>
</comment>
<dbReference type="GO" id="GO:0008831">
    <property type="term" value="F:dTDP-4-dehydrorhamnose reductase activity"/>
    <property type="evidence" value="ECO:0007669"/>
    <property type="project" value="UniProtKB-EC"/>
</dbReference>
<evidence type="ECO:0000256" key="1">
    <source>
        <dbReference type="ARBA" id="ARBA00004781"/>
    </source>
</evidence>
<comment type="cofactor">
    <cofactor evidence="6">
        <name>Mg(2+)</name>
        <dbReference type="ChEBI" id="CHEBI:18420"/>
    </cofactor>
    <text evidence="6">Binds 1 Mg(2+) ion per monomer.</text>
</comment>
<dbReference type="RefSeq" id="WP_386705795.1">
    <property type="nucleotide sequence ID" value="NZ_JBHRYF010000001.1"/>
</dbReference>
<dbReference type="EC" id="1.1.1.133" evidence="3 6"/>
<feature type="domain" description="RmlD-like substrate binding" evidence="7">
    <location>
        <begin position="1"/>
        <end position="296"/>
    </location>
</feature>
<keyword evidence="6" id="KW-0521">NADP</keyword>
<dbReference type="PANTHER" id="PTHR10491">
    <property type="entry name" value="DTDP-4-DEHYDRORHAMNOSE REDUCTASE"/>
    <property type="match status" value="1"/>
</dbReference>
<comment type="caution">
    <text evidence="8">The sequence shown here is derived from an EMBL/GenBank/DDBJ whole genome shotgun (WGS) entry which is preliminary data.</text>
</comment>
<sequence>MKILLLGGNGQVGVELRRSLAPLGELVVATRNGLLEDGSACETANFDRPQEAATLVDLVAPDVVVNAAAYTAVDRAETEPDAALRANALAPTAIAAACAARDALLVHYSTDYVFDGSSTRPYREDDPTSPLGVYGATKLAGEAAIRDSGARYMIFRTSWVYAAHGRNFVLTMLRLAAERDELRVVADQVGSPTSAAHIADTTAAILARHGRSTGLWHLTCTGQTSWHGFAEAIMAGAVERGLLHKAPRVMPISTSDYPTPAVRPAFSVLDNARVKRDFGLHGVHWADALARVLDTLAADVGA</sequence>
<name>A0ABV7UQF9_9GAMM</name>
<dbReference type="InterPro" id="IPR036291">
    <property type="entry name" value="NAD(P)-bd_dom_sf"/>
</dbReference>
<evidence type="ECO:0000256" key="4">
    <source>
        <dbReference type="ARBA" id="ARBA00017099"/>
    </source>
</evidence>
<dbReference type="Gene3D" id="3.40.50.720">
    <property type="entry name" value="NAD(P)-binding Rossmann-like Domain"/>
    <property type="match status" value="1"/>
</dbReference>
<organism evidence="8 9">
    <name type="scientific">Luteimonas notoginsengisoli</name>
    <dbReference type="NCBI Taxonomy" id="1578200"/>
    <lineage>
        <taxon>Bacteria</taxon>
        <taxon>Pseudomonadati</taxon>
        <taxon>Pseudomonadota</taxon>
        <taxon>Gammaproteobacteria</taxon>
        <taxon>Lysobacterales</taxon>
        <taxon>Lysobacteraceae</taxon>
        <taxon>Luteimonas</taxon>
    </lineage>
</organism>
<evidence type="ECO:0000259" key="7">
    <source>
        <dbReference type="Pfam" id="PF04321"/>
    </source>
</evidence>
<evidence type="ECO:0000256" key="6">
    <source>
        <dbReference type="RuleBase" id="RU364082"/>
    </source>
</evidence>
<gene>
    <name evidence="8" type="primary">rfbD</name>
    <name evidence="8" type="ORF">ACFOM9_02285</name>
</gene>
<dbReference type="PANTHER" id="PTHR10491:SF4">
    <property type="entry name" value="METHIONINE ADENOSYLTRANSFERASE 2 SUBUNIT BETA"/>
    <property type="match status" value="1"/>
</dbReference>
<comment type="pathway">
    <text evidence="1 6">Carbohydrate biosynthesis; dTDP-L-rhamnose biosynthesis.</text>
</comment>
<dbReference type="SUPFAM" id="SSF51735">
    <property type="entry name" value="NAD(P)-binding Rossmann-fold domains"/>
    <property type="match status" value="1"/>
</dbReference>
<evidence type="ECO:0000313" key="8">
    <source>
        <dbReference type="EMBL" id="MFC3658906.1"/>
    </source>
</evidence>
<dbReference type="Proteomes" id="UP001595724">
    <property type="component" value="Unassembled WGS sequence"/>
</dbReference>
<keyword evidence="6 8" id="KW-0560">Oxidoreductase</keyword>
<dbReference type="EMBL" id="JBHRYF010000001">
    <property type="protein sequence ID" value="MFC3658906.1"/>
    <property type="molecule type" value="Genomic_DNA"/>
</dbReference>
<keyword evidence="9" id="KW-1185">Reference proteome</keyword>
<comment type="function">
    <text evidence="6">Catalyzes the reduction of dTDP-6-deoxy-L-lyxo-4-hexulose to yield dTDP-L-rhamnose.</text>
</comment>
<protein>
    <recommendedName>
        <fullName evidence="4 6">dTDP-4-dehydrorhamnose reductase</fullName>
        <ecNumber evidence="3 6">1.1.1.133</ecNumber>
    </recommendedName>
</protein>
<dbReference type="Gene3D" id="3.90.25.10">
    <property type="entry name" value="UDP-galactose 4-epimerase, domain 1"/>
    <property type="match status" value="1"/>
</dbReference>
<dbReference type="CDD" id="cd05254">
    <property type="entry name" value="dTDP_HR_like_SDR_e"/>
    <property type="match status" value="1"/>
</dbReference>
<accession>A0ABV7UQF9</accession>
<dbReference type="Pfam" id="PF04321">
    <property type="entry name" value="RmlD_sub_bind"/>
    <property type="match status" value="1"/>
</dbReference>
<evidence type="ECO:0000256" key="2">
    <source>
        <dbReference type="ARBA" id="ARBA00010944"/>
    </source>
</evidence>
<reference evidence="9" key="1">
    <citation type="journal article" date="2019" name="Int. J. Syst. Evol. Microbiol.">
        <title>The Global Catalogue of Microorganisms (GCM) 10K type strain sequencing project: providing services to taxonomists for standard genome sequencing and annotation.</title>
        <authorList>
            <consortium name="The Broad Institute Genomics Platform"/>
            <consortium name="The Broad Institute Genome Sequencing Center for Infectious Disease"/>
            <person name="Wu L."/>
            <person name="Ma J."/>
        </authorList>
    </citation>
    <scope>NUCLEOTIDE SEQUENCE [LARGE SCALE GENOMIC DNA]</scope>
    <source>
        <strain evidence="9">KCTC 42211</strain>
    </source>
</reference>
<evidence type="ECO:0000256" key="5">
    <source>
        <dbReference type="ARBA" id="ARBA00048200"/>
    </source>
</evidence>